<proteinExistence type="predicted"/>
<protein>
    <submittedName>
        <fullName evidence="1">Gamma-soluble NSF attachment protein</fullName>
    </submittedName>
</protein>
<dbReference type="AlphaFoldDB" id="A0A091DIJ5"/>
<sequence>MSLKEQAWALSKEDTRESYSILDFNGSKDCAVLGQLLEGYDQQDQDQVSEVCNLPIFKCMDNDYAKLCLSFVVPGGEIKKKSPAIL</sequence>
<dbReference type="Proteomes" id="UP000028990">
    <property type="component" value="Unassembled WGS sequence"/>
</dbReference>
<reference evidence="1 2" key="1">
    <citation type="submission" date="2013-11" db="EMBL/GenBank/DDBJ databases">
        <title>The Damaraland mole rat (Fukomys damarensis) genome and evolution of African mole rats.</title>
        <authorList>
            <person name="Gladyshev V.N."/>
            <person name="Fang X."/>
        </authorList>
    </citation>
    <scope>NUCLEOTIDE SEQUENCE [LARGE SCALE GENOMIC DNA]</scope>
    <source>
        <tissue evidence="1">Liver</tissue>
    </source>
</reference>
<accession>A0A091DIJ5</accession>
<keyword evidence="2" id="KW-1185">Reference proteome</keyword>
<evidence type="ECO:0000313" key="2">
    <source>
        <dbReference type="Proteomes" id="UP000028990"/>
    </source>
</evidence>
<dbReference type="InterPro" id="IPR011990">
    <property type="entry name" value="TPR-like_helical_dom_sf"/>
</dbReference>
<dbReference type="EMBL" id="KN122354">
    <property type="protein sequence ID" value="KFO30902.1"/>
    <property type="molecule type" value="Genomic_DNA"/>
</dbReference>
<dbReference type="Gene3D" id="1.25.40.10">
    <property type="entry name" value="Tetratricopeptide repeat domain"/>
    <property type="match status" value="1"/>
</dbReference>
<gene>
    <name evidence="1" type="ORF">H920_07687</name>
</gene>
<organism evidence="1 2">
    <name type="scientific">Fukomys damarensis</name>
    <name type="common">Damaraland mole rat</name>
    <name type="synonym">Cryptomys damarensis</name>
    <dbReference type="NCBI Taxonomy" id="885580"/>
    <lineage>
        <taxon>Eukaryota</taxon>
        <taxon>Metazoa</taxon>
        <taxon>Chordata</taxon>
        <taxon>Craniata</taxon>
        <taxon>Vertebrata</taxon>
        <taxon>Euteleostomi</taxon>
        <taxon>Mammalia</taxon>
        <taxon>Eutheria</taxon>
        <taxon>Euarchontoglires</taxon>
        <taxon>Glires</taxon>
        <taxon>Rodentia</taxon>
        <taxon>Hystricomorpha</taxon>
        <taxon>Bathyergidae</taxon>
        <taxon>Fukomys</taxon>
    </lineage>
</organism>
<evidence type="ECO:0000313" key="1">
    <source>
        <dbReference type="EMBL" id="KFO30902.1"/>
    </source>
</evidence>
<name>A0A091DIJ5_FUKDA</name>